<sequence>MAEINLVRIDSRLIHGQVITKWLKKCGANRIIIIDDDLAADAFMSEIAIMAAPKGISVEIYSVDQVAEHYKKDQLGKGKLLILLKNIPTVYRTIKKGLPITYIQIGGIASAPGKKPVFRAVSLDDNDVKCLKDIIQEGIEVAVHIIPEETKVEIDKILKKY</sequence>
<evidence type="ECO:0000256" key="6">
    <source>
        <dbReference type="ARBA" id="ARBA00022683"/>
    </source>
</evidence>
<keyword evidence="6" id="KW-0598">Phosphotransferase system</keyword>
<dbReference type="Gene3D" id="3.40.35.10">
    <property type="entry name" value="Phosphotransferase system, sorbose subfamily IIB component"/>
    <property type="match status" value="1"/>
</dbReference>
<evidence type="ECO:0000256" key="2">
    <source>
        <dbReference type="ARBA" id="ARBA00022448"/>
    </source>
</evidence>
<dbReference type="GO" id="GO:0008982">
    <property type="term" value="F:protein-N(PI)-phosphohistidine-sugar phosphotransferase activity"/>
    <property type="evidence" value="ECO:0007669"/>
    <property type="project" value="InterPro"/>
</dbReference>
<accession>A0AAE3HCK1</accession>
<dbReference type="InterPro" id="IPR004720">
    <property type="entry name" value="PTS_IIB_sorbose-sp"/>
</dbReference>
<proteinExistence type="predicted"/>
<dbReference type="InterPro" id="IPR036667">
    <property type="entry name" value="PTS_IIB_sorbose-sp_sf"/>
</dbReference>
<evidence type="ECO:0000259" key="8">
    <source>
        <dbReference type="PROSITE" id="PS51101"/>
    </source>
</evidence>
<keyword evidence="4 9" id="KW-0762">Sugar transport</keyword>
<dbReference type="RefSeq" id="WP_257529047.1">
    <property type="nucleotide sequence ID" value="NZ_JANKAS010000001.1"/>
</dbReference>
<keyword evidence="7" id="KW-0418">Kinase</keyword>
<keyword evidence="3" id="KW-0963">Cytoplasm</keyword>
<dbReference type="GO" id="GO:0005737">
    <property type="term" value="C:cytoplasm"/>
    <property type="evidence" value="ECO:0007669"/>
    <property type="project" value="UniProtKB-SubCell"/>
</dbReference>
<keyword evidence="10" id="KW-1185">Reference proteome</keyword>
<evidence type="ECO:0000256" key="4">
    <source>
        <dbReference type="ARBA" id="ARBA00022597"/>
    </source>
</evidence>
<dbReference type="SUPFAM" id="SSF52728">
    <property type="entry name" value="PTS IIb component"/>
    <property type="match status" value="1"/>
</dbReference>
<comment type="caution">
    <text evidence="9">The sequence shown here is derived from an EMBL/GenBank/DDBJ whole genome shotgun (WGS) entry which is preliminary data.</text>
</comment>
<protein>
    <submittedName>
        <fullName evidence="9">PTS sugar transporter subunit IIB</fullName>
    </submittedName>
</protein>
<evidence type="ECO:0000256" key="5">
    <source>
        <dbReference type="ARBA" id="ARBA00022679"/>
    </source>
</evidence>
<reference evidence="9" key="1">
    <citation type="submission" date="2022-07" db="EMBL/GenBank/DDBJ databases">
        <title>Enhanced cultured diversity of the mouse gut microbiota enables custom-made synthetic communities.</title>
        <authorList>
            <person name="Afrizal A."/>
        </authorList>
    </citation>
    <scope>NUCLEOTIDE SEQUENCE</scope>
    <source>
        <strain evidence="9">DSM 28593</strain>
    </source>
</reference>
<organism evidence="9 10">
    <name type="scientific">Irregularibacter muris</name>
    <dbReference type="NCBI Taxonomy" id="1796619"/>
    <lineage>
        <taxon>Bacteria</taxon>
        <taxon>Bacillati</taxon>
        <taxon>Bacillota</taxon>
        <taxon>Clostridia</taxon>
        <taxon>Eubacteriales</taxon>
        <taxon>Eubacteriaceae</taxon>
        <taxon>Irregularibacter</taxon>
    </lineage>
</organism>
<dbReference type="GO" id="GO:0009401">
    <property type="term" value="P:phosphoenolpyruvate-dependent sugar phosphotransferase system"/>
    <property type="evidence" value="ECO:0007669"/>
    <property type="project" value="UniProtKB-KW"/>
</dbReference>
<evidence type="ECO:0000256" key="7">
    <source>
        <dbReference type="ARBA" id="ARBA00022777"/>
    </source>
</evidence>
<gene>
    <name evidence="9" type="ORF">NSA47_01370</name>
</gene>
<evidence type="ECO:0000256" key="3">
    <source>
        <dbReference type="ARBA" id="ARBA00022490"/>
    </source>
</evidence>
<dbReference type="EMBL" id="JANKAS010000001">
    <property type="protein sequence ID" value="MCR1897640.1"/>
    <property type="molecule type" value="Genomic_DNA"/>
</dbReference>
<feature type="domain" description="PTS EIIB type-4" evidence="8">
    <location>
        <begin position="1"/>
        <end position="161"/>
    </location>
</feature>
<dbReference type="PROSITE" id="PS51101">
    <property type="entry name" value="PTS_EIIB_TYPE_4"/>
    <property type="match status" value="1"/>
</dbReference>
<comment type="subcellular location">
    <subcellularLocation>
        <location evidence="1">Cytoplasm</location>
    </subcellularLocation>
</comment>
<evidence type="ECO:0000313" key="10">
    <source>
        <dbReference type="Proteomes" id="UP001205748"/>
    </source>
</evidence>
<keyword evidence="2" id="KW-0813">Transport</keyword>
<dbReference type="Pfam" id="PF03830">
    <property type="entry name" value="PTSIIB_sorb"/>
    <property type="match status" value="1"/>
</dbReference>
<evidence type="ECO:0000256" key="1">
    <source>
        <dbReference type="ARBA" id="ARBA00004496"/>
    </source>
</evidence>
<dbReference type="Proteomes" id="UP001205748">
    <property type="component" value="Unassembled WGS sequence"/>
</dbReference>
<evidence type="ECO:0000313" key="9">
    <source>
        <dbReference type="EMBL" id="MCR1897640.1"/>
    </source>
</evidence>
<dbReference type="AlphaFoldDB" id="A0AAE3HCK1"/>
<name>A0AAE3HCK1_9FIRM</name>
<dbReference type="GO" id="GO:0016301">
    <property type="term" value="F:kinase activity"/>
    <property type="evidence" value="ECO:0007669"/>
    <property type="project" value="UniProtKB-KW"/>
</dbReference>
<keyword evidence="5" id="KW-0808">Transferase</keyword>